<dbReference type="GeneID" id="33060243"/>
<accession>A0ABM6A0C9</accession>
<evidence type="ECO:0000313" key="2">
    <source>
        <dbReference type="Proteomes" id="UP000076104"/>
    </source>
</evidence>
<protein>
    <submittedName>
        <fullName evidence="1">Uncharacterized protein</fullName>
    </submittedName>
</protein>
<gene>
    <name evidence="1" type="ORF">A3K91_2314</name>
</gene>
<dbReference type="EMBL" id="CP014945">
    <property type="protein sequence ID" value="AMT97890.1"/>
    <property type="molecule type" value="Genomic_DNA"/>
</dbReference>
<reference evidence="1 2" key="1">
    <citation type="submission" date="2016-03" db="EMBL/GenBank/DDBJ databases">
        <title>Genome sequencing of Psychrobacter alimentarius PAMC 27889.</title>
        <authorList>
            <person name="Lee J."/>
            <person name="Kim O.-S."/>
        </authorList>
    </citation>
    <scope>NUCLEOTIDE SEQUENCE [LARGE SCALE GENOMIC DNA]</scope>
    <source>
        <strain evidence="1 2">PAMC 27889</strain>
    </source>
</reference>
<proteinExistence type="predicted"/>
<dbReference type="Proteomes" id="UP000076104">
    <property type="component" value="Chromosome"/>
</dbReference>
<keyword evidence="2" id="KW-1185">Reference proteome</keyword>
<sequence length="289" mass="32628">MPYLKKLTLKYLTLVATIGYMFFGSHAFANIPKTNTPISNKSLIANTLKPYYPHDNKKLHCQSVIVDSHSYGVFSNSDNKAGYCVEIDRQVMVDTDRGKRLYILVTGDIKFGEHDDGLIDVNDALFYPGLVGMFVLKPNGNDWEVESASPIMSAGPQGMGLRDWKLMRFAPNTWGFVNEDGYEYLGYTETRLVILTPNGQNIIKSTISNSNYSAYTDLCNDAIKQVCDDIKAKLQPIDTSKVVDGFYPLRFTVNGRKDNKVYKNSRYRFYYKKGKGYQIPASYPIGSES</sequence>
<evidence type="ECO:0000313" key="1">
    <source>
        <dbReference type="EMBL" id="AMT97890.1"/>
    </source>
</evidence>
<organism evidence="1 2">
    <name type="scientific">Psychrobacter alimentarius</name>
    <dbReference type="NCBI Taxonomy" id="261164"/>
    <lineage>
        <taxon>Bacteria</taxon>
        <taxon>Pseudomonadati</taxon>
        <taxon>Pseudomonadota</taxon>
        <taxon>Gammaproteobacteria</taxon>
        <taxon>Moraxellales</taxon>
        <taxon>Moraxellaceae</taxon>
        <taxon>Psychrobacter</taxon>
    </lineage>
</organism>
<name>A0ABM6A0C9_9GAMM</name>
<dbReference type="RefSeq" id="WP_062845404.1">
    <property type="nucleotide sequence ID" value="NZ_CP014945.1"/>
</dbReference>